<dbReference type="InParanoid" id="A0A7E5WFY6"/>
<name>A0A7E5WFY6_TRINI</name>
<dbReference type="Proteomes" id="UP000322000">
    <property type="component" value="Chromosome 17"/>
</dbReference>
<reference evidence="3" key="1">
    <citation type="submission" date="2025-08" db="UniProtKB">
        <authorList>
            <consortium name="RefSeq"/>
        </authorList>
    </citation>
    <scope>IDENTIFICATION</scope>
</reference>
<protein>
    <submittedName>
        <fullName evidence="3">Uncharacterized protein LOC113502295</fullName>
    </submittedName>
</protein>
<dbReference type="OrthoDB" id="7374222at2759"/>
<dbReference type="RefSeq" id="XP_026739609.1">
    <property type="nucleotide sequence ID" value="XM_026883808.1"/>
</dbReference>
<gene>
    <name evidence="3" type="primary">LOC113502295</name>
</gene>
<feature type="signal peptide" evidence="1">
    <location>
        <begin position="1"/>
        <end position="26"/>
    </location>
</feature>
<organism evidence="2 3">
    <name type="scientific">Trichoplusia ni</name>
    <name type="common">Cabbage looper</name>
    <dbReference type="NCBI Taxonomy" id="7111"/>
    <lineage>
        <taxon>Eukaryota</taxon>
        <taxon>Metazoa</taxon>
        <taxon>Ecdysozoa</taxon>
        <taxon>Arthropoda</taxon>
        <taxon>Hexapoda</taxon>
        <taxon>Insecta</taxon>
        <taxon>Pterygota</taxon>
        <taxon>Neoptera</taxon>
        <taxon>Endopterygota</taxon>
        <taxon>Lepidoptera</taxon>
        <taxon>Glossata</taxon>
        <taxon>Ditrysia</taxon>
        <taxon>Noctuoidea</taxon>
        <taxon>Noctuidae</taxon>
        <taxon>Plusiinae</taxon>
        <taxon>Trichoplusia</taxon>
    </lineage>
</organism>
<dbReference type="GeneID" id="113502295"/>
<evidence type="ECO:0000256" key="1">
    <source>
        <dbReference type="SAM" id="SignalP"/>
    </source>
</evidence>
<dbReference type="KEGG" id="tnl:113502295"/>
<evidence type="ECO:0000313" key="3">
    <source>
        <dbReference type="RefSeq" id="XP_026739609.1"/>
    </source>
</evidence>
<evidence type="ECO:0000313" key="2">
    <source>
        <dbReference type="Proteomes" id="UP000322000"/>
    </source>
</evidence>
<sequence>MNSIQLFVIGFTTLVLIYVSNNEVSAAPDPCFWKDYKHKDIETTTGKPTEAPELIEEFNRLKEKKISQFEQLIRNWLLWRPGGRSRDSQIKNPADKLIMNYVRFLSKLLDSFNVSNLLNFSL</sequence>
<accession>A0A7E5WFY6</accession>
<feature type="chain" id="PRO_5028830548" evidence="1">
    <location>
        <begin position="27"/>
        <end position="122"/>
    </location>
</feature>
<keyword evidence="2" id="KW-1185">Reference proteome</keyword>
<dbReference type="AlphaFoldDB" id="A0A7E5WFY6"/>
<proteinExistence type="predicted"/>
<keyword evidence="1" id="KW-0732">Signal</keyword>